<evidence type="ECO:0000313" key="3">
    <source>
        <dbReference type="Proteomes" id="UP000308901"/>
    </source>
</evidence>
<feature type="transmembrane region" description="Helical" evidence="1">
    <location>
        <begin position="6"/>
        <end position="27"/>
    </location>
</feature>
<evidence type="ECO:0000256" key="1">
    <source>
        <dbReference type="SAM" id="Phobius"/>
    </source>
</evidence>
<accession>A0A5R8Y095</accession>
<dbReference type="Pfam" id="PF05437">
    <property type="entry name" value="AzlD"/>
    <property type="match status" value="1"/>
</dbReference>
<proteinExistence type="predicted"/>
<gene>
    <name evidence="2" type="ORF">FDK22_07385</name>
</gene>
<dbReference type="OrthoDB" id="5347742at2"/>
<dbReference type="RefSeq" id="WP_138152283.1">
    <property type="nucleotide sequence ID" value="NZ_VANU01000003.1"/>
</dbReference>
<name>A0A5R8Y095_9BACT</name>
<dbReference type="InterPro" id="IPR008407">
    <property type="entry name" value="Brnchd-chn_aa_trnsp_AzlD"/>
</dbReference>
<organism evidence="2 3">
    <name type="scientific">Arcobacter arenosus</name>
    <dbReference type="NCBI Taxonomy" id="2576037"/>
    <lineage>
        <taxon>Bacteria</taxon>
        <taxon>Pseudomonadati</taxon>
        <taxon>Campylobacterota</taxon>
        <taxon>Epsilonproteobacteria</taxon>
        <taxon>Campylobacterales</taxon>
        <taxon>Arcobacteraceae</taxon>
        <taxon>Arcobacter</taxon>
    </lineage>
</organism>
<dbReference type="AlphaFoldDB" id="A0A5R8Y095"/>
<dbReference type="EMBL" id="VANU01000003">
    <property type="protein sequence ID" value="TLP38289.1"/>
    <property type="molecule type" value="Genomic_DNA"/>
</dbReference>
<sequence>MGNLELFLAILVMSLVNLFTRVFPFLFFRKNELPKPLVFIEKFFPPTIMTILIFYTLKDVDFALYPYGLKEICGIFFTLVLHLSVKNYLISIFFGTIFYMGLVQYL</sequence>
<evidence type="ECO:0000313" key="2">
    <source>
        <dbReference type="EMBL" id="TLP38289.1"/>
    </source>
</evidence>
<keyword evidence="1" id="KW-0812">Transmembrane</keyword>
<comment type="caution">
    <text evidence="2">The sequence shown here is derived from an EMBL/GenBank/DDBJ whole genome shotgun (WGS) entry which is preliminary data.</text>
</comment>
<keyword evidence="1" id="KW-1133">Transmembrane helix</keyword>
<keyword evidence="1" id="KW-0472">Membrane</keyword>
<protein>
    <submittedName>
        <fullName evidence="2">Branched-chain amino acid ABC transporter</fullName>
    </submittedName>
</protein>
<dbReference type="Proteomes" id="UP000308901">
    <property type="component" value="Unassembled WGS sequence"/>
</dbReference>
<dbReference type="PIRSF" id="PIRSF003203">
    <property type="entry name" value="AzlD"/>
    <property type="match status" value="1"/>
</dbReference>
<keyword evidence="3" id="KW-1185">Reference proteome</keyword>
<feature type="transmembrane region" description="Helical" evidence="1">
    <location>
        <begin position="39"/>
        <end position="57"/>
    </location>
</feature>
<reference evidence="2 3" key="1">
    <citation type="submission" date="2019-05" db="EMBL/GenBank/DDBJ databases">
        <title>Arcobacter sp. nov., isolated from sea sediment.</title>
        <authorList>
            <person name="Kim W."/>
        </authorList>
    </citation>
    <scope>NUCLEOTIDE SEQUENCE [LARGE SCALE GENOMIC DNA]</scope>
    <source>
        <strain evidence="2 3">CAU 1517</strain>
    </source>
</reference>